<keyword evidence="3 4" id="KW-0274">FAD</keyword>
<evidence type="ECO:0000256" key="1">
    <source>
        <dbReference type="ARBA" id="ARBA00010790"/>
    </source>
</evidence>
<dbReference type="Gene3D" id="3.50.50.60">
    <property type="entry name" value="FAD/NAD(P)-binding domain"/>
    <property type="match status" value="1"/>
</dbReference>
<organism evidence="7 8">
    <name type="scientific">Aureobasidium pullulans EXF-150</name>
    <dbReference type="NCBI Taxonomy" id="1043002"/>
    <lineage>
        <taxon>Eukaryota</taxon>
        <taxon>Fungi</taxon>
        <taxon>Dikarya</taxon>
        <taxon>Ascomycota</taxon>
        <taxon>Pezizomycotina</taxon>
        <taxon>Dothideomycetes</taxon>
        <taxon>Dothideomycetidae</taxon>
        <taxon>Dothideales</taxon>
        <taxon>Saccotheciaceae</taxon>
        <taxon>Aureobasidium</taxon>
    </lineage>
</organism>
<dbReference type="Proteomes" id="UP000030706">
    <property type="component" value="Unassembled WGS sequence"/>
</dbReference>
<dbReference type="GO" id="GO:0050660">
    <property type="term" value="F:flavin adenine dinucleotide binding"/>
    <property type="evidence" value="ECO:0007669"/>
    <property type="project" value="InterPro"/>
</dbReference>
<dbReference type="AlphaFoldDB" id="A0A074XZ78"/>
<dbReference type="SUPFAM" id="SSF51905">
    <property type="entry name" value="FAD/NAD(P)-binding domain"/>
    <property type="match status" value="1"/>
</dbReference>
<protein>
    <submittedName>
        <fullName evidence="7">Alcohol oxidase</fullName>
    </submittedName>
</protein>
<dbReference type="STRING" id="1043002.A0A074XZ78"/>
<comment type="similarity">
    <text evidence="1 4">Belongs to the GMC oxidoreductase family.</text>
</comment>
<keyword evidence="8" id="KW-1185">Reference proteome</keyword>
<feature type="active site" description="Proton acceptor" evidence="2">
    <location>
        <position position="609"/>
    </location>
</feature>
<evidence type="ECO:0000313" key="7">
    <source>
        <dbReference type="EMBL" id="KEQ87282.1"/>
    </source>
</evidence>
<dbReference type="SUPFAM" id="SSF54373">
    <property type="entry name" value="FAD-linked reductases, C-terminal domain"/>
    <property type="match status" value="1"/>
</dbReference>
<keyword evidence="4" id="KW-0285">Flavoprotein</keyword>
<feature type="binding site" evidence="3">
    <location>
        <position position="135"/>
    </location>
    <ligand>
        <name>FAD</name>
        <dbReference type="ChEBI" id="CHEBI:57692"/>
    </ligand>
</feature>
<dbReference type="OrthoDB" id="269227at2759"/>
<evidence type="ECO:0000256" key="4">
    <source>
        <dbReference type="RuleBase" id="RU003968"/>
    </source>
</evidence>
<dbReference type="Pfam" id="PF00732">
    <property type="entry name" value="GMC_oxred_N"/>
    <property type="match status" value="1"/>
</dbReference>
<evidence type="ECO:0000256" key="2">
    <source>
        <dbReference type="PIRSR" id="PIRSR000137-1"/>
    </source>
</evidence>
<dbReference type="RefSeq" id="XP_029763469.1">
    <property type="nucleotide sequence ID" value="XM_029899080.1"/>
</dbReference>
<feature type="domain" description="Glucose-methanol-choline oxidoreductase N-terminal" evidence="6">
    <location>
        <begin position="311"/>
        <end position="325"/>
    </location>
</feature>
<sequence length="631" mass="68435">MRCLTIDIWNSVYSKFLLTVSFTEQNTNMAPSLFTTAVLSVLAASSLAQATKKTVDFIVVGGGTAGLAVASRLSQYLPNNTVLVIEAGPDGRNVPGIYIPGMKGSTLGGIYDYNFTTVAQPHAGGRSWAQNRGKVLGGSSALNLMCWDRASVAEYDAWEHIGNPGWNWDNMITSMLKVENYTQSVYPGQEIDQGVGVDGPIHATINRIQPADQDTWIPTMEKLGFPENMESLDGNPLGVSIQPNNIDTTKYTRSYSPEYLKIAGDNLYVMTDAQVVKVNTEKRAGQVVATGVTLKNNVTINACKEVILSAGSFQSPGLLELSGIGNSSIITAAGIEPVLGLPTVGENLQDHIRIQNSFKLKDLASFDELKYNATFKAEQLALYNANEVSIYDYAASGFAYLTWPQALGNESAKLINVAKTATNGNASIIDKTKLDFMTGNKSHTIPQLEIIFSDGYTGVGGYPIVNSSEYGSNYFTLLSVIMHTLSRGNVHINTSNPLGKPIIDPRYFSNEYDLQAAIAATKLNRKIAQTAPMKDIIAEEYEPSADIQTDEQWRDFALDHTLTIYHPLGTCAMLPEKDGGVVSPELKVYGTQNLRVVDASVIPVQLSAHIQTAIYGIAERAAEIIAKEWSA</sequence>
<dbReference type="PIRSF" id="PIRSF000137">
    <property type="entry name" value="Alcohol_oxidase"/>
    <property type="match status" value="1"/>
</dbReference>
<dbReference type="PANTHER" id="PTHR11552:SF115">
    <property type="entry name" value="DEHYDROGENASE XPTC-RELATED"/>
    <property type="match status" value="1"/>
</dbReference>
<feature type="domain" description="Glucose-methanol-choline oxidoreductase N-terminal" evidence="5">
    <location>
        <begin position="133"/>
        <end position="156"/>
    </location>
</feature>
<accession>A0A074XZ78</accession>
<feature type="active site" description="Proton donor" evidence="2">
    <location>
        <position position="566"/>
    </location>
</feature>
<name>A0A074XZ78_AURPU</name>
<dbReference type="InterPro" id="IPR036188">
    <property type="entry name" value="FAD/NAD-bd_sf"/>
</dbReference>
<dbReference type="Pfam" id="PF05199">
    <property type="entry name" value="GMC_oxred_C"/>
    <property type="match status" value="1"/>
</dbReference>
<dbReference type="PROSITE" id="PS00624">
    <property type="entry name" value="GMC_OXRED_2"/>
    <property type="match status" value="1"/>
</dbReference>
<dbReference type="GeneID" id="40741386"/>
<evidence type="ECO:0000259" key="5">
    <source>
        <dbReference type="PROSITE" id="PS00623"/>
    </source>
</evidence>
<dbReference type="Gene3D" id="3.30.560.10">
    <property type="entry name" value="Glucose Oxidase, domain 3"/>
    <property type="match status" value="1"/>
</dbReference>
<dbReference type="HOGENOM" id="CLU_002865_6_0_1"/>
<dbReference type="InterPro" id="IPR012132">
    <property type="entry name" value="GMC_OxRdtase"/>
</dbReference>
<proteinExistence type="inferred from homology"/>
<gene>
    <name evidence="7" type="ORF">M438DRAFT_166330</name>
</gene>
<dbReference type="InterPro" id="IPR007867">
    <property type="entry name" value="GMC_OxRtase_C"/>
</dbReference>
<evidence type="ECO:0000313" key="8">
    <source>
        <dbReference type="Proteomes" id="UP000030706"/>
    </source>
</evidence>
<reference evidence="7 8" key="1">
    <citation type="journal article" date="2014" name="BMC Genomics">
        <title>Genome sequencing of four Aureobasidium pullulans varieties: biotechnological potential, stress tolerance, and description of new species.</title>
        <authorList>
            <person name="Gostin Ar C."/>
            <person name="Ohm R.A."/>
            <person name="Kogej T."/>
            <person name="Sonjak S."/>
            <person name="Turk M."/>
            <person name="Zajc J."/>
            <person name="Zalar P."/>
            <person name="Grube M."/>
            <person name="Sun H."/>
            <person name="Han J."/>
            <person name="Sharma A."/>
            <person name="Chiniquy J."/>
            <person name="Ngan C.Y."/>
            <person name="Lipzen A."/>
            <person name="Barry K."/>
            <person name="Grigoriev I.V."/>
            <person name="Gunde-Cimerman N."/>
        </authorList>
    </citation>
    <scope>NUCLEOTIDE SEQUENCE [LARGE SCALE GENOMIC DNA]</scope>
    <source>
        <strain evidence="7 8">EXF-150</strain>
    </source>
</reference>
<dbReference type="PANTHER" id="PTHR11552">
    <property type="entry name" value="GLUCOSE-METHANOL-CHOLINE GMC OXIDOREDUCTASE"/>
    <property type="match status" value="1"/>
</dbReference>
<evidence type="ECO:0000256" key="3">
    <source>
        <dbReference type="PIRSR" id="PIRSR000137-2"/>
    </source>
</evidence>
<dbReference type="InterPro" id="IPR000172">
    <property type="entry name" value="GMC_OxRdtase_N"/>
</dbReference>
<dbReference type="PROSITE" id="PS00623">
    <property type="entry name" value="GMC_OXRED_1"/>
    <property type="match status" value="1"/>
</dbReference>
<dbReference type="EMBL" id="KL584977">
    <property type="protein sequence ID" value="KEQ87282.1"/>
    <property type="molecule type" value="Genomic_DNA"/>
</dbReference>
<evidence type="ECO:0000259" key="6">
    <source>
        <dbReference type="PROSITE" id="PS00624"/>
    </source>
</evidence>
<comment type="cofactor">
    <cofactor evidence="3">
        <name>FAD</name>
        <dbReference type="ChEBI" id="CHEBI:57692"/>
    </cofactor>
</comment>
<feature type="binding site" evidence="3">
    <location>
        <position position="275"/>
    </location>
    <ligand>
        <name>FAD</name>
        <dbReference type="ChEBI" id="CHEBI:57692"/>
    </ligand>
</feature>
<dbReference type="GO" id="GO:0044550">
    <property type="term" value="P:secondary metabolite biosynthetic process"/>
    <property type="evidence" value="ECO:0007669"/>
    <property type="project" value="TreeGrafter"/>
</dbReference>
<dbReference type="GO" id="GO:0016614">
    <property type="term" value="F:oxidoreductase activity, acting on CH-OH group of donors"/>
    <property type="evidence" value="ECO:0007669"/>
    <property type="project" value="InterPro"/>
</dbReference>